<dbReference type="EMBL" id="JBHRYE010000030">
    <property type="protein sequence ID" value="MFC3672998.1"/>
    <property type="molecule type" value="Genomic_DNA"/>
</dbReference>
<proteinExistence type="predicted"/>
<organism evidence="2 3">
    <name type="scientific">Novosphingobium pokkalii</name>
    <dbReference type="NCBI Taxonomy" id="1770194"/>
    <lineage>
        <taxon>Bacteria</taxon>
        <taxon>Pseudomonadati</taxon>
        <taxon>Pseudomonadota</taxon>
        <taxon>Alphaproteobacteria</taxon>
        <taxon>Sphingomonadales</taxon>
        <taxon>Sphingomonadaceae</taxon>
        <taxon>Novosphingobium</taxon>
    </lineage>
</organism>
<feature type="region of interest" description="Disordered" evidence="1">
    <location>
        <begin position="198"/>
        <end position="218"/>
    </location>
</feature>
<reference evidence="3" key="1">
    <citation type="journal article" date="2019" name="Int. J. Syst. Evol. Microbiol.">
        <title>The Global Catalogue of Microorganisms (GCM) 10K type strain sequencing project: providing services to taxonomists for standard genome sequencing and annotation.</title>
        <authorList>
            <consortium name="The Broad Institute Genomics Platform"/>
            <consortium name="The Broad Institute Genome Sequencing Center for Infectious Disease"/>
            <person name="Wu L."/>
            <person name="Ma J."/>
        </authorList>
    </citation>
    <scope>NUCLEOTIDE SEQUENCE [LARGE SCALE GENOMIC DNA]</scope>
    <source>
        <strain evidence="3">KCTC 42224</strain>
    </source>
</reference>
<gene>
    <name evidence="2" type="ORF">ACFOOT_16390</name>
</gene>
<name>A0ABV7V7D1_9SPHN</name>
<comment type="caution">
    <text evidence="2">The sequence shown here is derived from an EMBL/GenBank/DDBJ whole genome shotgun (WGS) entry which is preliminary data.</text>
</comment>
<sequence length="218" mass="23037">MSDPIPAPDTTSFPPSTPMTPMPSAAAIDPASAVSTLPPAAAEAIPAAQPAPTQPTGVPERYDLALDGMTLDSQLLQTADPVLRELGLSNEQAGKLLPLAQGVMQRTQESLLNHFADAAAAQKRAWAEEFAADPEIGGARRAESEHLAARGLDALGFGEGHPFRQALADSGFGNHPDMIRAFRRLGQLLSEDSGFARAHAGSASQRPVWERLYPQEAK</sequence>
<protein>
    <recommendedName>
        <fullName evidence="4">Peptidase</fullName>
    </recommendedName>
</protein>
<dbReference type="Proteomes" id="UP001595683">
    <property type="component" value="Unassembled WGS sequence"/>
</dbReference>
<dbReference type="RefSeq" id="WP_229815405.1">
    <property type="nucleotide sequence ID" value="NZ_BMZP01000014.1"/>
</dbReference>
<feature type="region of interest" description="Disordered" evidence="1">
    <location>
        <begin position="1"/>
        <end position="34"/>
    </location>
</feature>
<evidence type="ECO:0000256" key="1">
    <source>
        <dbReference type="SAM" id="MobiDB-lite"/>
    </source>
</evidence>
<evidence type="ECO:0008006" key="4">
    <source>
        <dbReference type="Google" id="ProtNLM"/>
    </source>
</evidence>
<evidence type="ECO:0000313" key="2">
    <source>
        <dbReference type="EMBL" id="MFC3672998.1"/>
    </source>
</evidence>
<accession>A0ABV7V7D1</accession>
<keyword evidence="3" id="KW-1185">Reference proteome</keyword>
<evidence type="ECO:0000313" key="3">
    <source>
        <dbReference type="Proteomes" id="UP001595683"/>
    </source>
</evidence>